<accession>A0ABN9MH44</accession>
<gene>
    <name evidence="3" type="ORF">RIMI_LOCUS19461405</name>
</gene>
<evidence type="ECO:0000313" key="4">
    <source>
        <dbReference type="Proteomes" id="UP001176940"/>
    </source>
</evidence>
<protein>
    <recommendedName>
        <fullName evidence="2">B30.2/SPRY domain-containing protein</fullName>
    </recommendedName>
</protein>
<feature type="non-terminal residue" evidence="3">
    <location>
        <position position="171"/>
    </location>
</feature>
<dbReference type="InterPro" id="IPR001870">
    <property type="entry name" value="B30.2/SPRY"/>
</dbReference>
<name>A0ABN9MH44_9NEOB</name>
<dbReference type="Gene3D" id="2.60.120.920">
    <property type="match status" value="1"/>
</dbReference>
<reference evidence="3" key="1">
    <citation type="submission" date="2023-07" db="EMBL/GenBank/DDBJ databases">
        <authorList>
            <person name="Stuckert A."/>
        </authorList>
    </citation>
    <scope>NUCLEOTIDE SEQUENCE</scope>
</reference>
<evidence type="ECO:0000259" key="2">
    <source>
        <dbReference type="PROSITE" id="PS50188"/>
    </source>
</evidence>
<evidence type="ECO:0000313" key="3">
    <source>
        <dbReference type="EMBL" id="CAJ0964663.1"/>
    </source>
</evidence>
<proteinExistence type="predicted"/>
<dbReference type="SUPFAM" id="SSF49899">
    <property type="entry name" value="Concanavalin A-like lectins/glucanases"/>
    <property type="match status" value="1"/>
</dbReference>
<keyword evidence="4" id="KW-1185">Reference proteome</keyword>
<dbReference type="InterPro" id="IPR013320">
    <property type="entry name" value="ConA-like_dom_sf"/>
</dbReference>
<feature type="region of interest" description="Disordered" evidence="1">
    <location>
        <begin position="40"/>
        <end position="61"/>
    </location>
</feature>
<sequence>MPLCTLASDDEVPTGPSLPARVPPGRSMFPVHRPLVPNDVVLGPGKEVSSPGKEAQSPGDTPSLVVGGFALGEAVESVLNFFLDSSCGFPRDRLVVSKDRRAVRSVPGVPMLFAAERLMTSCHVSMELVLGDVAVTQGRYYWECSVDPSSYVVKVGVGQESKLQELFQMPL</sequence>
<dbReference type="EMBL" id="CAUEEQ010062185">
    <property type="protein sequence ID" value="CAJ0964663.1"/>
    <property type="molecule type" value="Genomic_DNA"/>
</dbReference>
<dbReference type="Proteomes" id="UP001176940">
    <property type="component" value="Unassembled WGS sequence"/>
</dbReference>
<dbReference type="PROSITE" id="PS50188">
    <property type="entry name" value="B302_SPRY"/>
    <property type="match status" value="1"/>
</dbReference>
<organism evidence="3 4">
    <name type="scientific">Ranitomeya imitator</name>
    <name type="common">mimic poison frog</name>
    <dbReference type="NCBI Taxonomy" id="111125"/>
    <lineage>
        <taxon>Eukaryota</taxon>
        <taxon>Metazoa</taxon>
        <taxon>Chordata</taxon>
        <taxon>Craniata</taxon>
        <taxon>Vertebrata</taxon>
        <taxon>Euteleostomi</taxon>
        <taxon>Amphibia</taxon>
        <taxon>Batrachia</taxon>
        <taxon>Anura</taxon>
        <taxon>Neobatrachia</taxon>
        <taxon>Hyloidea</taxon>
        <taxon>Dendrobatidae</taxon>
        <taxon>Dendrobatinae</taxon>
        <taxon>Ranitomeya</taxon>
    </lineage>
</organism>
<feature type="domain" description="B30.2/SPRY" evidence="2">
    <location>
        <begin position="61"/>
        <end position="171"/>
    </location>
</feature>
<dbReference type="InterPro" id="IPR043136">
    <property type="entry name" value="B30.2/SPRY_sf"/>
</dbReference>
<feature type="region of interest" description="Disordered" evidence="1">
    <location>
        <begin position="1"/>
        <end position="26"/>
    </location>
</feature>
<comment type="caution">
    <text evidence="3">The sequence shown here is derived from an EMBL/GenBank/DDBJ whole genome shotgun (WGS) entry which is preliminary data.</text>
</comment>
<evidence type="ECO:0000256" key="1">
    <source>
        <dbReference type="SAM" id="MobiDB-lite"/>
    </source>
</evidence>